<dbReference type="InterPro" id="IPR002376">
    <property type="entry name" value="Formyl_transf_N"/>
</dbReference>
<protein>
    <recommendedName>
        <fullName evidence="2">phosphoribosylglycinamide formyltransferase 1</fullName>
        <ecNumber evidence="2">2.1.2.2</ecNumber>
    </recommendedName>
</protein>
<comment type="caution">
    <text evidence="6">The sequence shown here is derived from an EMBL/GenBank/DDBJ whole genome shotgun (WGS) entry which is preliminary data.</text>
</comment>
<dbReference type="SUPFAM" id="SSF53328">
    <property type="entry name" value="Formyltransferase"/>
    <property type="match status" value="1"/>
</dbReference>
<sequence length="72" mass="8310">KGIYGMRVHKCVLASGARYSGPTIHFVDEEYDTGRNINCMWEVVAAICEERIKWREDGVPLVQSKDNPDEYY</sequence>
<reference evidence="6" key="1">
    <citation type="submission" date="2019-12" db="EMBL/GenBank/DDBJ databases">
        <title>Genome sequencing and annotation of Brassica cretica.</title>
        <authorList>
            <person name="Studholme D.J."/>
            <person name="Sarris P."/>
        </authorList>
    </citation>
    <scope>NUCLEOTIDE SEQUENCE</scope>
    <source>
        <strain evidence="6">PFS-109/04</strain>
        <tissue evidence="6">Leaf</tissue>
    </source>
</reference>
<dbReference type="EC" id="2.1.2.2" evidence="2"/>
<dbReference type="PANTHER" id="PTHR43369:SF2">
    <property type="entry name" value="PHOSPHORIBOSYLGLYCINAMIDE FORMYLTRANSFERASE"/>
    <property type="match status" value="1"/>
</dbReference>
<feature type="domain" description="Formyl transferase N-terminal" evidence="5">
    <location>
        <begin position="4"/>
        <end position="37"/>
    </location>
</feature>
<organism evidence="6 7">
    <name type="scientific">Brassica cretica</name>
    <name type="common">Mustard</name>
    <dbReference type="NCBI Taxonomy" id="69181"/>
    <lineage>
        <taxon>Eukaryota</taxon>
        <taxon>Viridiplantae</taxon>
        <taxon>Streptophyta</taxon>
        <taxon>Embryophyta</taxon>
        <taxon>Tracheophyta</taxon>
        <taxon>Spermatophyta</taxon>
        <taxon>Magnoliopsida</taxon>
        <taxon>eudicotyledons</taxon>
        <taxon>Gunneridae</taxon>
        <taxon>Pentapetalae</taxon>
        <taxon>rosids</taxon>
        <taxon>malvids</taxon>
        <taxon>Brassicales</taxon>
        <taxon>Brassicaceae</taxon>
        <taxon>Brassiceae</taxon>
        <taxon>Brassica</taxon>
    </lineage>
</organism>
<evidence type="ECO:0000256" key="3">
    <source>
        <dbReference type="ARBA" id="ARBA00022679"/>
    </source>
</evidence>
<evidence type="ECO:0000313" key="6">
    <source>
        <dbReference type="EMBL" id="KAF3586693.1"/>
    </source>
</evidence>
<evidence type="ECO:0000259" key="5">
    <source>
        <dbReference type="Pfam" id="PF00551"/>
    </source>
</evidence>
<dbReference type="GO" id="GO:0004644">
    <property type="term" value="F:phosphoribosylglycinamide formyltransferase activity"/>
    <property type="evidence" value="ECO:0007669"/>
    <property type="project" value="UniProtKB-EC"/>
</dbReference>
<dbReference type="PANTHER" id="PTHR43369">
    <property type="entry name" value="PHOSPHORIBOSYLGLYCINAMIDE FORMYLTRANSFERASE"/>
    <property type="match status" value="1"/>
</dbReference>
<proteinExistence type="predicted"/>
<dbReference type="EMBL" id="QGKX02000088">
    <property type="protein sequence ID" value="KAF3586693.1"/>
    <property type="molecule type" value="Genomic_DNA"/>
</dbReference>
<feature type="non-terminal residue" evidence="6">
    <location>
        <position position="1"/>
    </location>
</feature>
<evidence type="ECO:0000313" key="7">
    <source>
        <dbReference type="Proteomes" id="UP000712600"/>
    </source>
</evidence>
<evidence type="ECO:0000256" key="1">
    <source>
        <dbReference type="ARBA" id="ARBA00005054"/>
    </source>
</evidence>
<dbReference type="InterPro" id="IPR036477">
    <property type="entry name" value="Formyl_transf_N_sf"/>
</dbReference>
<dbReference type="Pfam" id="PF00551">
    <property type="entry name" value="Formyl_trans_N"/>
    <property type="match status" value="1"/>
</dbReference>
<gene>
    <name evidence="6" type="ORF">F2Q69_00028641</name>
</gene>
<dbReference type="GO" id="GO:0009507">
    <property type="term" value="C:chloroplast"/>
    <property type="evidence" value="ECO:0007669"/>
    <property type="project" value="TreeGrafter"/>
</dbReference>
<keyword evidence="3" id="KW-0808">Transferase</keyword>
<evidence type="ECO:0000256" key="2">
    <source>
        <dbReference type="ARBA" id="ARBA00012254"/>
    </source>
</evidence>
<keyword evidence="4" id="KW-0658">Purine biosynthesis</keyword>
<dbReference type="Proteomes" id="UP000712600">
    <property type="component" value="Unassembled WGS sequence"/>
</dbReference>
<dbReference type="AlphaFoldDB" id="A0A8S9S1V4"/>
<evidence type="ECO:0000256" key="4">
    <source>
        <dbReference type="ARBA" id="ARBA00022755"/>
    </source>
</evidence>
<name>A0A8S9S1V4_BRACR</name>
<dbReference type="GO" id="GO:0006189">
    <property type="term" value="P:'de novo' IMP biosynthetic process"/>
    <property type="evidence" value="ECO:0007669"/>
    <property type="project" value="TreeGrafter"/>
</dbReference>
<accession>A0A8S9S1V4</accession>
<comment type="pathway">
    <text evidence="1">Purine metabolism; IMP biosynthesis via de novo pathway; N(2)-formyl-N(1)-(5-phospho-D-ribosyl)glycinamide from N(1)-(5-phospho-D-ribosyl)glycinamide (10-formyl THF route): step 1/1.</text>
</comment>
<dbReference type="Gene3D" id="3.40.50.170">
    <property type="entry name" value="Formyl transferase, N-terminal domain"/>
    <property type="match status" value="1"/>
</dbReference>